<comment type="caution">
    <text evidence="1">The sequence shown here is derived from an EMBL/GenBank/DDBJ whole genome shotgun (WGS) entry which is preliminary data.</text>
</comment>
<protein>
    <submittedName>
        <fullName evidence="1">Uncharacterized protein</fullName>
    </submittedName>
</protein>
<accession>A0A1G2IWK8</accession>
<dbReference type="Proteomes" id="UP000178650">
    <property type="component" value="Unassembled WGS sequence"/>
</dbReference>
<evidence type="ECO:0000313" key="2">
    <source>
        <dbReference type="Proteomes" id="UP000178650"/>
    </source>
</evidence>
<evidence type="ECO:0000313" key="1">
    <source>
        <dbReference type="EMBL" id="OGZ78710.1"/>
    </source>
</evidence>
<dbReference type="STRING" id="1802223.A2358_02825"/>
<name>A0A1G2IWK8_9BACT</name>
<organism evidence="1 2">
    <name type="scientific">Candidatus Staskawiczbacteria bacterium RIFOXYB1_FULL_37_44</name>
    <dbReference type="NCBI Taxonomy" id="1802223"/>
    <lineage>
        <taxon>Bacteria</taxon>
        <taxon>Candidatus Staskawicziibacteriota</taxon>
    </lineage>
</organism>
<sequence length="237" mass="27491">MVFKAIKTNRSLRIPPKKSEAYLSDLFFILYFIYLNKDKTRSKINIQKGIVYVLEKLLEKGKLDDIKVFNLPFYRWTFGDYNKYIATGYLPELMGGNLIDEGEQPYNYKTTEKANKFLERFEKENSSNEDLLLIKDIINSYPNENDFWKPFRFSHERKVKVGEQEKSVDSLEKDESIAIAYNSNPEDEDGSKSNIISTSYLLALNSLLEETKIGQPKESDLITSEIISKLFESAGIE</sequence>
<proteinExistence type="predicted"/>
<reference evidence="1 2" key="1">
    <citation type="journal article" date="2016" name="Nat. Commun.">
        <title>Thousands of microbial genomes shed light on interconnected biogeochemical processes in an aquifer system.</title>
        <authorList>
            <person name="Anantharaman K."/>
            <person name="Brown C.T."/>
            <person name="Hug L.A."/>
            <person name="Sharon I."/>
            <person name="Castelle C.J."/>
            <person name="Probst A.J."/>
            <person name="Thomas B.C."/>
            <person name="Singh A."/>
            <person name="Wilkins M.J."/>
            <person name="Karaoz U."/>
            <person name="Brodie E.L."/>
            <person name="Williams K.H."/>
            <person name="Hubbard S.S."/>
            <person name="Banfield J.F."/>
        </authorList>
    </citation>
    <scope>NUCLEOTIDE SEQUENCE [LARGE SCALE GENOMIC DNA]</scope>
</reference>
<gene>
    <name evidence="1" type="ORF">A2358_02825</name>
</gene>
<dbReference type="EMBL" id="MHPJ01000015">
    <property type="protein sequence ID" value="OGZ78710.1"/>
    <property type="molecule type" value="Genomic_DNA"/>
</dbReference>
<dbReference type="AlphaFoldDB" id="A0A1G2IWK8"/>